<keyword evidence="3" id="KW-1185">Reference proteome</keyword>
<gene>
    <name evidence="2" type="ORF">NAPIS_ORF01065</name>
</gene>
<proteinExistence type="predicted"/>
<dbReference type="Proteomes" id="UP000053780">
    <property type="component" value="Unassembled WGS sequence"/>
</dbReference>
<dbReference type="AlphaFoldDB" id="T0MDN2"/>
<protein>
    <submittedName>
        <fullName evidence="2">Uncharacterized protein</fullName>
    </submittedName>
</protein>
<evidence type="ECO:0000256" key="1">
    <source>
        <dbReference type="SAM" id="MobiDB-lite"/>
    </source>
</evidence>
<dbReference type="VEuPathDB" id="MicrosporidiaDB:NAPIS_ORF01065"/>
<organism evidence="2 3">
    <name type="scientific">Vairimorpha apis BRL 01</name>
    <dbReference type="NCBI Taxonomy" id="1037528"/>
    <lineage>
        <taxon>Eukaryota</taxon>
        <taxon>Fungi</taxon>
        <taxon>Fungi incertae sedis</taxon>
        <taxon>Microsporidia</taxon>
        <taxon>Nosematidae</taxon>
        <taxon>Vairimorpha</taxon>
    </lineage>
</organism>
<name>T0MDN2_9MICR</name>
<evidence type="ECO:0000313" key="2">
    <source>
        <dbReference type="EMBL" id="EQB61366.1"/>
    </source>
</evidence>
<sequence length="160" mass="17693">MIKPKTDNIKYSELADNVEFISNNNQNNDIDGEDVSISINDSSNIIITAPSTTSSVENVSSMSITDYSSPNNNLTVPTKPVAKSEQNIQSVVEASTVNESNDSGNNRRRSRSVSPVRNNLLVDPKMSFLERMFGLFIPNSDSNKAICQIAFEDQSMFYDD</sequence>
<accession>T0MDN2</accession>
<dbReference type="HOGENOM" id="CLU_1652669_0_0_1"/>
<dbReference type="EMBL" id="KE647147">
    <property type="protein sequence ID" value="EQB61366.1"/>
    <property type="molecule type" value="Genomic_DNA"/>
</dbReference>
<evidence type="ECO:0000313" key="3">
    <source>
        <dbReference type="Proteomes" id="UP000053780"/>
    </source>
</evidence>
<feature type="region of interest" description="Disordered" evidence="1">
    <location>
        <begin position="95"/>
        <end position="115"/>
    </location>
</feature>
<reference evidence="2 3" key="1">
    <citation type="journal article" date="2013" name="BMC Genomics">
        <title>Genome sequencing and comparative genomics of honey bee microsporidia, Nosema apis reveal novel insights into host-parasite interactions.</title>
        <authorList>
            <person name="Chen Yp."/>
            <person name="Pettis J.S."/>
            <person name="Zhao Y."/>
            <person name="Liu X."/>
            <person name="Tallon L.J."/>
            <person name="Sadzewicz L.D."/>
            <person name="Li R."/>
            <person name="Zheng H."/>
            <person name="Huang S."/>
            <person name="Zhang X."/>
            <person name="Hamilton M.C."/>
            <person name="Pernal S.F."/>
            <person name="Melathopoulos A.P."/>
            <person name="Yan X."/>
            <person name="Evans J.D."/>
        </authorList>
    </citation>
    <scope>NUCLEOTIDE SEQUENCE [LARGE SCALE GENOMIC DNA]</scope>
    <source>
        <strain evidence="2 3">BRL 01</strain>
    </source>
</reference>